<sequence>MAAPRRCSGPRRCSLGARAALAAVLLCLLALARAAAAEGRCADAESESGCPEVGCRWRGGRCVAYAPRRAGAEGPAPSSVCDQLTGSAFFGGALGCAAPGGRRRALLRRAPASAPAPAV</sequence>
<proteinExistence type="predicted"/>
<feature type="signal peptide" evidence="1">
    <location>
        <begin position="1"/>
        <end position="37"/>
    </location>
</feature>
<keyword evidence="3" id="KW-1185">Reference proteome</keyword>
<dbReference type="InParanoid" id="A0A2V0NZM2"/>
<name>A0A2V0NZM2_9CHLO</name>
<gene>
    <name evidence="2" type="ORF">Rsub_03896</name>
</gene>
<reference evidence="2 3" key="1">
    <citation type="journal article" date="2018" name="Sci. Rep.">
        <title>Raphidocelis subcapitata (=Pseudokirchneriella subcapitata) provides an insight into genome evolution and environmental adaptations in the Sphaeropleales.</title>
        <authorList>
            <person name="Suzuki S."/>
            <person name="Yamaguchi H."/>
            <person name="Nakajima N."/>
            <person name="Kawachi M."/>
        </authorList>
    </citation>
    <scope>NUCLEOTIDE SEQUENCE [LARGE SCALE GENOMIC DNA]</scope>
    <source>
        <strain evidence="2 3">NIES-35</strain>
    </source>
</reference>
<dbReference type="Proteomes" id="UP000247498">
    <property type="component" value="Unassembled WGS sequence"/>
</dbReference>
<comment type="caution">
    <text evidence="2">The sequence shown here is derived from an EMBL/GenBank/DDBJ whole genome shotgun (WGS) entry which is preliminary data.</text>
</comment>
<protein>
    <submittedName>
        <fullName evidence="2">Uncharacterized protein</fullName>
    </submittedName>
</protein>
<accession>A0A2V0NZM2</accession>
<feature type="chain" id="PRO_5015956205" evidence="1">
    <location>
        <begin position="38"/>
        <end position="119"/>
    </location>
</feature>
<evidence type="ECO:0000313" key="3">
    <source>
        <dbReference type="Proteomes" id="UP000247498"/>
    </source>
</evidence>
<keyword evidence="1" id="KW-0732">Signal</keyword>
<dbReference type="AlphaFoldDB" id="A0A2V0NZM2"/>
<organism evidence="2 3">
    <name type="scientific">Raphidocelis subcapitata</name>
    <dbReference type="NCBI Taxonomy" id="307507"/>
    <lineage>
        <taxon>Eukaryota</taxon>
        <taxon>Viridiplantae</taxon>
        <taxon>Chlorophyta</taxon>
        <taxon>core chlorophytes</taxon>
        <taxon>Chlorophyceae</taxon>
        <taxon>CS clade</taxon>
        <taxon>Sphaeropleales</taxon>
        <taxon>Selenastraceae</taxon>
        <taxon>Raphidocelis</taxon>
    </lineage>
</organism>
<evidence type="ECO:0000256" key="1">
    <source>
        <dbReference type="SAM" id="SignalP"/>
    </source>
</evidence>
<dbReference type="EMBL" id="BDRX01000021">
    <property type="protein sequence ID" value="GBF91040.1"/>
    <property type="molecule type" value="Genomic_DNA"/>
</dbReference>
<evidence type="ECO:0000313" key="2">
    <source>
        <dbReference type="EMBL" id="GBF91040.1"/>
    </source>
</evidence>